<organism evidence="1 2">
    <name type="scientific">Oat sterile dwarf virus</name>
    <dbReference type="NCBI Taxonomy" id="73147"/>
    <lineage>
        <taxon>Viruses</taxon>
        <taxon>Riboviria</taxon>
        <taxon>Orthornavirae</taxon>
        <taxon>Duplornaviricota</taxon>
        <taxon>Resentoviricetes</taxon>
        <taxon>Reovirales</taxon>
        <taxon>Spinareoviridae</taxon>
        <taxon>Fijivirus</taxon>
        <taxon>Fijivirus avenae</taxon>
    </lineage>
</organism>
<dbReference type="InterPro" id="IPR010521">
    <property type="entry name" value="Fijivirus_VP7-1-like"/>
</dbReference>
<dbReference type="GeneID" id="37618851"/>
<sequence length="368" mass="41972">MERSSRETTDYSYQYTKTQNKTMKRYKDSTADTIAYGEIQTCIGVNAPAMALSDYLTSVAINFASERPLDPLEPELYHNLNYLQVYPHDVDLNEWMQQFMCATEDCKSLSINLLCMISTLYAGNAYIENGHYRYESKTQRITQQKDYDSLAILSRAAKMVLRLTSVKGDVVRDIQRWLIRYFTGKAHASLTISWSPNSLLPKLHDYSTNENLLTYYYRTKLRLYNILSNPTEIFGGNVDSVYTVIFLQYAISHGRHGTASTPKRFSELINTYALPNINPAMALCTIRKPSVGLIAARGMLTTVLIRGYSPCLTPYVYIIKLETEHPFQNSLHVTDGSIRTEDEVVEPERELVDVENLVEPASKVKNGR</sequence>
<dbReference type="Pfam" id="PF06503">
    <property type="entry name" value="DUF1101"/>
    <property type="match status" value="1"/>
</dbReference>
<dbReference type="Proteomes" id="UP000242318">
    <property type="component" value="Genome"/>
</dbReference>
<dbReference type="OrthoDB" id="4811at10239"/>
<name>O70784_9REOV</name>
<accession>O70784</accession>
<dbReference type="KEGG" id="vg:37618851"/>
<dbReference type="EMBL" id="AB011024">
    <property type="protein sequence ID" value="BAA25148.1"/>
    <property type="molecule type" value="Genomic_RNA"/>
</dbReference>
<proteinExistence type="predicted"/>
<reference evidence="1 2" key="1">
    <citation type="journal article" date="1998" name="J. Gen. Virol.">
        <title>Taxonomical characteristics of fijiviruses based on nucleotide sequences of the oat sterile dwarf virus genome.</title>
        <authorList>
            <person name="Isogai M."/>
            <person name="Uyeda I."/>
            <person name="Lindsten K."/>
        </authorList>
    </citation>
    <scope>NUCLEOTIDE SEQUENCE [LARGE SCALE GENOMIC DNA]</scope>
</reference>
<evidence type="ECO:0000313" key="2">
    <source>
        <dbReference type="Proteomes" id="UP000242318"/>
    </source>
</evidence>
<dbReference type="RefSeq" id="YP_009507772.1">
    <property type="nucleotide sequence ID" value="NC_038655.1"/>
</dbReference>
<protein>
    <submittedName>
        <fullName evidence="1">Pns7-1</fullName>
    </submittedName>
</protein>
<evidence type="ECO:0000313" key="1">
    <source>
        <dbReference type="EMBL" id="BAA25148.1"/>
    </source>
</evidence>
<keyword evidence="2" id="KW-1185">Reference proteome</keyword>